<dbReference type="InterPro" id="IPR036390">
    <property type="entry name" value="WH_DNA-bd_sf"/>
</dbReference>
<evidence type="ECO:0000259" key="7">
    <source>
        <dbReference type="PROSITE" id="PS50931"/>
    </source>
</evidence>
<dbReference type="RefSeq" id="WP_244727970.1">
    <property type="nucleotide sequence ID" value="NZ_CP095045.1"/>
</dbReference>
<evidence type="ECO:0000256" key="5">
    <source>
        <dbReference type="ARBA" id="ARBA00023163"/>
    </source>
</evidence>
<evidence type="ECO:0000256" key="1">
    <source>
        <dbReference type="ARBA" id="ARBA00009437"/>
    </source>
</evidence>
<accession>A0ABY4FLW0</accession>
<name>A0ABY4FLW0_9MICO</name>
<dbReference type="InterPro" id="IPR036388">
    <property type="entry name" value="WH-like_DNA-bd_sf"/>
</dbReference>
<dbReference type="Gene3D" id="3.40.190.290">
    <property type="match status" value="1"/>
</dbReference>
<dbReference type="SUPFAM" id="SSF53850">
    <property type="entry name" value="Periplasmic binding protein-like II"/>
    <property type="match status" value="1"/>
</dbReference>
<dbReference type="Pfam" id="PF00126">
    <property type="entry name" value="HTH_1"/>
    <property type="match status" value="1"/>
</dbReference>
<keyword evidence="2" id="KW-0805">Transcription regulation</keyword>
<evidence type="ECO:0000256" key="6">
    <source>
        <dbReference type="SAM" id="MobiDB-lite"/>
    </source>
</evidence>
<dbReference type="Pfam" id="PF03466">
    <property type="entry name" value="LysR_substrate"/>
    <property type="match status" value="1"/>
</dbReference>
<dbReference type="SUPFAM" id="SSF46785">
    <property type="entry name" value="Winged helix' DNA-binding domain"/>
    <property type="match status" value="1"/>
</dbReference>
<dbReference type="PROSITE" id="PS50931">
    <property type="entry name" value="HTH_LYSR"/>
    <property type="match status" value="1"/>
</dbReference>
<keyword evidence="3" id="KW-0238">DNA-binding</keyword>
<organism evidence="8 9">
    <name type="scientific">Leucobacter allii</name>
    <dbReference type="NCBI Taxonomy" id="2932247"/>
    <lineage>
        <taxon>Bacteria</taxon>
        <taxon>Bacillati</taxon>
        <taxon>Actinomycetota</taxon>
        <taxon>Actinomycetes</taxon>
        <taxon>Micrococcales</taxon>
        <taxon>Microbacteriaceae</taxon>
        <taxon>Leucobacter</taxon>
    </lineage>
</organism>
<keyword evidence="9" id="KW-1185">Reference proteome</keyword>
<feature type="region of interest" description="Disordered" evidence="6">
    <location>
        <begin position="292"/>
        <end position="311"/>
    </location>
</feature>
<dbReference type="InterPro" id="IPR005119">
    <property type="entry name" value="LysR_subst-bd"/>
</dbReference>
<evidence type="ECO:0000313" key="8">
    <source>
        <dbReference type="EMBL" id="UOQ57281.1"/>
    </source>
</evidence>
<dbReference type="EMBL" id="CP095045">
    <property type="protein sequence ID" value="UOQ57281.1"/>
    <property type="molecule type" value="Genomic_DNA"/>
</dbReference>
<dbReference type="InterPro" id="IPR000847">
    <property type="entry name" value="LysR_HTH_N"/>
</dbReference>
<dbReference type="InterPro" id="IPR017685">
    <property type="entry name" value="ArgP"/>
</dbReference>
<keyword evidence="4" id="KW-0010">Activator</keyword>
<feature type="domain" description="HTH lysR-type" evidence="7">
    <location>
        <begin position="1"/>
        <end position="59"/>
    </location>
</feature>
<dbReference type="PANTHER" id="PTHR30579">
    <property type="entry name" value="TRANSCRIPTIONAL REGULATOR"/>
    <property type="match status" value="1"/>
</dbReference>
<reference evidence="8 9" key="1">
    <citation type="submission" date="2022-04" db="EMBL/GenBank/DDBJ databases">
        <title>Leucobacter sp. isolated from rhizosphere of garlic.</title>
        <authorList>
            <person name="Won M."/>
            <person name="Lee C.-M."/>
            <person name="Woen H.-Y."/>
            <person name="Kwon S.-W."/>
        </authorList>
    </citation>
    <scope>NUCLEOTIDE SEQUENCE [LARGE SCALE GENOMIC DNA]</scope>
    <source>
        <strain evidence="8 9">H21R-40</strain>
    </source>
</reference>
<evidence type="ECO:0000256" key="2">
    <source>
        <dbReference type="ARBA" id="ARBA00023015"/>
    </source>
</evidence>
<comment type="similarity">
    <text evidence="1">Belongs to the LysR transcriptional regulatory family.</text>
</comment>
<dbReference type="PANTHER" id="PTHR30579:SF2">
    <property type="entry name" value="HTH-TYPE TRANSCRIPTIONAL REGULATOR ARGP"/>
    <property type="match status" value="1"/>
</dbReference>
<dbReference type="Proteomes" id="UP000831786">
    <property type="component" value="Chromosome"/>
</dbReference>
<proteinExistence type="inferred from homology"/>
<keyword evidence="5" id="KW-0804">Transcription</keyword>
<dbReference type="Gene3D" id="1.10.10.10">
    <property type="entry name" value="Winged helix-like DNA-binding domain superfamily/Winged helix DNA-binding domain"/>
    <property type="match status" value="1"/>
</dbReference>
<evidence type="ECO:0000313" key="9">
    <source>
        <dbReference type="Proteomes" id="UP000831786"/>
    </source>
</evidence>
<sequence length="311" mass="33210">MDLPIEHLATFAAILEEGSFEGAARRLHITPSAVSQRVRAMEQRTGSVLLQRSRPVAVTAAGATVLRAARQIERIAADTALELGLGPAGGELIPIVVNADSLATWFVPALARATRETGAYFEVHRADETISTDSLRSGTAMAALTATAEAVPGCTSTRVCVDRYHAVASPAFIAEHFPDGVSAAALARAPLVEFDRHDVFQQRFLRRVTRASIDPPRHYIPSSAEFADAIARGMGWGMVPELQCAAGLADGSLRTLGDRPILLPLYWQRWKLDSPVLDRLSRVIAEEAAAALGEPPGAAGRQPAVAKPVTR</sequence>
<dbReference type="InterPro" id="IPR050176">
    <property type="entry name" value="LTTR"/>
</dbReference>
<gene>
    <name evidence="8" type="ORF">MUN78_00075</name>
</gene>
<evidence type="ECO:0000256" key="3">
    <source>
        <dbReference type="ARBA" id="ARBA00023125"/>
    </source>
</evidence>
<evidence type="ECO:0000256" key="4">
    <source>
        <dbReference type="ARBA" id="ARBA00023159"/>
    </source>
</evidence>
<dbReference type="NCBIfam" id="NF002964">
    <property type="entry name" value="PRK03635.1"/>
    <property type="match status" value="1"/>
</dbReference>
<protein>
    <submittedName>
        <fullName evidence="8">LysR family transcriptional regulator ArgP</fullName>
    </submittedName>
</protein>
<dbReference type="NCBIfam" id="TIGR03298">
    <property type="entry name" value="argP"/>
    <property type="match status" value="1"/>
</dbReference>